<gene>
    <name evidence="2" type="ORF">HPP92_008168</name>
</gene>
<evidence type="ECO:0000256" key="1">
    <source>
        <dbReference type="SAM" id="MobiDB-lite"/>
    </source>
</evidence>
<evidence type="ECO:0000313" key="2">
    <source>
        <dbReference type="EMBL" id="KAG0486073.1"/>
    </source>
</evidence>
<dbReference type="AlphaFoldDB" id="A0A835R966"/>
<organism evidence="2 3">
    <name type="scientific">Vanilla planifolia</name>
    <name type="common">Vanilla</name>
    <dbReference type="NCBI Taxonomy" id="51239"/>
    <lineage>
        <taxon>Eukaryota</taxon>
        <taxon>Viridiplantae</taxon>
        <taxon>Streptophyta</taxon>
        <taxon>Embryophyta</taxon>
        <taxon>Tracheophyta</taxon>
        <taxon>Spermatophyta</taxon>
        <taxon>Magnoliopsida</taxon>
        <taxon>Liliopsida</taxon>
        <taxon>Asparagales</taxon>
        <taxon>Orchidaceae</taxon>
        <taxon>Vanilloideae</taxon>
        <taxon>Vanilleae</taxon>
        <taxon>Vanilla</taxon>
    </lineage>
</organism>
<sequence>MRRARQSIERGPLHGGGYGTANLTDASITRSLTGSNAIVLPRRLLSRLPLLFSLFLGNREGEEDRVFSSHGGDFFVAPSAGYNQESYGGIRNPRLIIYSGDL</sequence>
<feature type="region of interest" description="Disordered" evidence="1">
    <location>
        <begin position="1"/>
        <end position="21"/>
    </location>
</feature>
<proteinExistence type="predicted"/>
<evidence type="ECO:0000313" key="3">
    <source>
        <dbReference type="Proteomes" id="UP000639772"/>
    </source>
</evidence>
<accession>A0A835R966</accession>
<comment type="caution">
    <text evidence="2">The sequence shown here is derived from an EMBL/GenBank/DDBJ whole genome shotgun (WGS) entry which is preliminary data.</text>
</comment>
<name>A0A835R966_VANPL</name>
<protein>
    <submittedName>
        <fullName evidence="2">Uncharacterized protein</fullName>
    </submittedName>
</protein>
<reference evidence="2 3" key="1">
    <citation type="journal article" date="2020" name="Nat. Food">
        <title>A phased Vanilla planifolia genome enables genetic improvement of flavour and production.</title>
        <authorList>
            <person name="Hasing T."/>
            <person name="Tang H."/>
            <person name="Brym M."/>
            <person name="Khazi F."/>
            <person name="Huang T."/>
            <person name="Chambers A.H."/>
        </authorList>
    </citation>
    <scope>NUCLEOTIDE SEQUENCE [LARGE SCALE GENOMIC DNA]</scope>
    <source>
        <tissue evidence="2">Leaf</tissue>
    </source>
</reference>
<feature type="compositionally biased region" description="Basic and acidic residues" evidence="1">
    <location>
        <begin position="1"/>
        <end position="12"/>
    </location>
</feature>
<dbReference type="Proteomes" id="UP000639772">
    <property type="component" value="Unassembled WGS sequence"/>
</dbReference>
<dbReference type="EMBL" id="JADCNM010000004">
    <property type="protein sequence ID" value="KAG0486073.1"/>
    <property type="molecule type" value="Genomic_DNA"/>
</dbReference>